<sequence>MSGIEIAGLVLGAFPVAISVLEKYREVGDRFGFFMNIRREYKECLDDLKFQQLSFTSNLRHLLLPLVVDDDRIAVLLAHPGGESWKERSIGDLLEKRLQGSFELYMTFIERMLSIVKEIQEALAFDSRLVQEKIITPEVLQKTPGRVLSVRSVLSKEGVAFQYYKFKFSNGESARNRLFARFQQENDRLEKILSFSDQDIPLVQQRNSAMQSALIDAAICDFWIQAGRVFQARASAWNCQCQEHEAKLLLQHRASKKSDFYVTFSSSDSSQWGIRKTRIAEEGDPSYDQGRQLGSNHWNRDPETAGISSPRTQAPEDIEMSTFVSVAQPISSLCAALQQTDGSCCGYVLGDNHRYYVYATSCHSAQSMPCLTLGKMLEGGIQPHPTRAQRYNISLILASSFLQLLESPWMMKAFTKTDILFLGDVNDPNIFILDQPHIKKDFSVVGSGSTHSESSKEEASFAEALDHLGILLLELCFGKILEKQPCRKRWPAGGNETEKAGFDVVAARDWQCHVNEEAGLDYADAVGWCLGGNRSALPEKWRQNMLQRVIQPLQRCSNYLKASGVVGV</sequence>
<accession>A0A0P7BZC1</accession>
<feature type="domain" description="DUF7580" evidence="2">
    <location>
        <begin position="220"/>
        <end position="553"/>
    </location>
</feature>
<evidence type="ECO:0000313" key="4">
    <source>
        <dbReference type="Proteomes" id="UP000050424"/>
    </source>
</evidence>
<reference evidence="3 4" key="1">
    <citation type="submission" date="2015-09" db="EMBL/GenBank/DDBJ databases">
        <title>Draft genome of a European isolate of the apple canker pathogen Neonectria ditissima.</title>
        <authorList>
            <person name="Gomez-Cortecero A."/>
            <person name="Harrison R.J."/>
            <person name="Armitage A.D."/>
        </authorList>
    </citation>
    <scope>NUCLEOTIDE SEQUENCE [LARGE SCALE GENOMIC DNA]</scope>
    <source>
        <strain evidence="3 4">R09/05</strain>
    </source>
</reference>
<comment type="caution">
    <text evidence="3">The sequence shown here is derived from an EMBL/GenBank/DDBJ whole genome shotgun (WGS) entry which is preliminary data.</text>
</comment>
<dbReference type="PANTHER" id="PTHR35186:SF4">
    <property type="entry name" value="PRION-INHIBITION AND PROPAGATION HELO DOMAIN-CONTAINING PROTEIN"/>
    <property type="match status" value="1"/>
</dbReference>
<dbReference type="OrthoDB" id="3565018at2759"/>
<evidence type="ECO:0000256" key="1">
    <source>
        <dbReference type="SAM" id="MobiDB-lite"/>
    </source>
</evidence>
<evidence type="ECO:0000259" key="2">
    <source>
        <dbReference type="Pfam" id="PF24476"/>
    </source>
</evidence>
<proteinExistence type="predicted"/>
<dbReference type="AlphaFoldDB" id="A0A0P7BZC1"/>
<dbReference type="EMBL" id="LKCW01000001">
    <property type="protein sequence ID" value="KPM46526.1"/>
    <property type="molecule type" value="Genomic_DNA"/>
</dbReference>
<dbReference type="Proteomes" id="UP000050424">
    <property type="component" value="Unassembled WGS sequence"/>
</dbReference>
<dbReference type="PANTHER" id="PTHR35186">
    <property type="entry name" value="ANK_REP_REGION DOMAIN-CONTAINING PROTEIN"/>
    <property type="match status" value="1"/>
</dbReference>
<gene>
    <name evidence="3" type="ORF">AK830_g113</name>
</gene>
<organism evidence="3 4">
    <name type="scientific">Neonectria ditissima</name>
    <dbReference type="NCBI Taxonomy" id="78410"/>
    <lineage>
        <taxon>Eukaryota</taxon>
        <taxon>Fungi</taxon>
        <taxon>Dikarya</taxon>
        <taxon>Ascomycota</taxon>
        <taxon>Pezizomycotina</taxon>
        <taxon>Sordariomycetes</taxon>
        <taxon>Hypocreomycetidae</taxon>
        <taxon>Hypocreales</taxon>
        <taxon>Nectriaceae</taxon>
        <taxon>Neonectria</taxon>
    </lineage>
</organism>
<feature type="region of interest" description="Disordered" evidence="1">
    <location>
        <begin position="279"/>
        <end position="312"/>
    </location>
</feature>
<evidence type="ECO:0000313" key="3">
    <source>
        <dbReference type="EMBL" id="KPM46526.1"/>
    </source>
</evidence>
<protein>
    <recommendedName>
        <fullName evidence="2">DUF7580 domain-containing protein</fullName>
    </recommendedName>
</protein>
<dbReference type="InterPro" id="IPR056002">
    <property type="entry name" value="DUF7580"/>
</dbReference>
<dbReference type="Pfam" id="PF24476">
    <property type="entry name" value="DUF7580"/>
    <property type="match status" value="1"/>
</dbReference>
<name>A0A0P7BZC1_9HYPO</name>
<dbReference type="STRING" id="78410.A0A0P7BZC1"/>
<keyword evidence="4" id="KW-1185">Reference proteome</keyword>